<dbReference type="SUPFAM" id="SSF51621">
    <property type="entry name" value="Phosphoenolpyruvate/pyruvate domain"/>
    <property type="match status" value="1"/>
</dbReference>
<dbReference type="InterPro" id="IPR015813">
    <property type="entry name" value="Pyrv/PenolPyrv_kinase-like_dom"/>
</dbReference>
<dbReference type="InterPro" id="IPR040442">
    <property type="entry name" value="Pyrv_kinase-like_dom_sf"/>
</dbReference>
<dbReference type="Proteomes" id="UP001319200">
    <property type="component" value="Unassembled WGS sequence"/>
</dbReference>
<dbReference type="RefSeq" id="WP_254161926.1">
    <property type="nucleotide sequence ID" value="NZ_JAHESF010000005.1"/>
</dbReference>
<dbReference type="Pfam" id="PF13714">
    <property type="entry name" value="PEP_mutase"/>
    <property type="match status" value="1"/>
</dbReference>
<dbReference type="Gene3D" id="3.20.20.60">
    <property type="entry name" value="Phosphoenolpyruvate-binding domains"/>
    <property type="match status" value="1"/>
</dbReference>
<dbReference type="AlphaFoldDB" id="A0AAP2DI75"/>
<gene>
    <name evidence="1" type="ORF">KK083_07085</name>
</gene>
<dbReference type="GO" id="GO:0016829">
    <property type="term" value="F:lyase activity"/>
    <property type="evidence" value="ECO:0007669"/>
    <property type="project" value="UniProtKB-KW"/>
</dbReference>
<sequence length="258" mass="27917">MSSQFKKFKALHQADSLFVLPNVWNAKSAMVFQEKQFQAVGTSSAAVASSLGYEDGEQMQFSDYLFVIGRVLASVKIPVTVDLETGYGRTNDEIAANVVKLADMGVAGINIEDSVISGSKRSLQKADTFAKTVEAIKNALEKRKTGLFVNIRCDTYILDVKNKQQETAARLEIYGNTGADGIFLPCISHAQDITEALNNTSLPLNVMCIPGLPCLDTLNGLGVKRASMGPFLFNKVYTQAGELSQAVLADKSFAPLFS</sequence>
<keyword evidence="1" id="KW-0456">Lyase</keyword>
<dbReference type="PANTHER" id="PTHR42905:SF16">
    <property type="entry name" value="CARBOXYPHOSPHONOENOLPYRUVATE PHOSPHONOMUTASE-LIKE PROTEIN (AFU_ORTHOLOGUE AFUA_5G07230)"/>
    <property type="match status" value="1"/>
</dbReference>
<organism evidence="1 2">
    <name type="scientific">Chryseosolibacter histidini</name>
    <dbReference type="NCBI Taxonomy" id="2782349"/>
    <lineage>
        <taxon>Bacteria</taxon>
        <taxon>Pseudomonadati</taxon>
        <taxon>Bacteroidota</taxon>
        <taxon>Cytophagia</taxon>
        <taxon>Cytophagales</taxon>
        <taxon>Chryseotaleaceae</taxon>
        <taxon>Chryseosolibacter</taxon>
    </lineage>
</organism>
<dbReference type="InterPro" id="IPR039556">
    <property type="entry name" value="ICL/PEPM"/>
</dbReference>
<evidence type="ECO:0000313" key="2">
    <source>
        <dbReference type="Proteomes" id="UP001319200"/>
    </source>
</evidence>
<comment type="caution">
    <text evidence="1">The sequence shown here is derived from an EMBL/GenBank/DDBJ whole genome shotgun (WGS) entry which is preliminary data.</text>
</comment>
<accession>A0AAP2DI75</accession>
<protein>
    <submittedName>
        <fullName evidence="1">Isocitrate lyase/PEP mutase family protein</fullName>
    </submittedName>
</protein>
<proteinExistence type="predicted"/>
<name>A0AAP2DI75_9BACT</name>
<keyword evidence="2" id="KW-1185">Reference proteome</keyword>
<dbReference type="EMBL" id="JAHESF010000005">
    <property type="protein sequence ID" value="MBT1696630.1"/>
    <property type="molecule type" value="Genomic_DNA"/>
</dbReference>
<dbReference type="PANTHER" id="PTHR42905">
    <property type="entry name" value="PHOSPHOENOLPYRUVATE CARBOXYLASE"/>
    <property type="match status" value="1"/>
</dbReference>
<dbReference type="CDD" id="cd00377">
    <property type="entry name" value="ICL_PEPM"/>
    <property type="match status" value="1"/>
</dbReference>
<evidence type="ECO:0000313" key="1">
    <source>
        <dbReference type="EMBL" id="MBT1696630.1"/>
    </source>
</evidence>
<reference evidence="1 2" key="1">
    <citation type="submission" date="2021-05" db="EMBL/GenBank/DDBJ databases">
        <title>A Polyphasic approach of four new species of the genus Ohtaekwangia: Ohtaekwangia histidinii sp. nov., Ohtaekwangia cretensis sp. nov., Ohtaekwangia indiensis sp. nov., Ohtaekwangia reichenbachii sp. nov. from diverse environment.</title>
        <authorList>
            <person name="Octaviana S."/>
        </authorList>
    </citation>
    <scope>NUCLEOTIDE SEQUENCE [LARGE SCALE GENOMIC DNA]</scope>
    <source>
        <strain evidence="1 2">PWU4</strain>
    </source>
</reference>